<name>A0A9P6UDV4_9FUNG</name>
<dbReference type="GO" id="GO:0043657">
    <property type="term" value="C:host cell"/>
    <property type="evidence" value="ECO:0007669"/>
    <property type="project" value="UniProtKB-SubCell"/>
</dbReference>
<feature type="non-terminal residue" evidence="5">
    <location>
        <position position="74"/>
    </location>
</feature>
<keyword evidence="6" id="KW-1185">Reference proteome</keyword>
<comment type="subcellular location">
    <subcellularLocation>
        <location evidence="1">Host cell</location>
    </subcellularLocation>
    <subcellularLocation>
        <location evidence="2">Secreted</location>
    </subcellularLocation>
</comment>
<dbReference type="OrthoDB" id="2673191at2759"/>
<evidence type="ECO:0000256" key="3">
    <source>
        <dbReference type="ARBA" id="ARBA00022525"/>
    </source>
</evidence>
<keyword evidence="3" id="KW-0964">Secreted</keyword>
<dbReference type="EMBL" id="JAAAIN010005445">
    <property type="protein sequence ID" value="KAG0274489.1"/>
    <property type="molecule type" value="Genomic_DNA"/>
</dbReference>
<comment type="caution">
    <text evidence="5">The sequence shown here is derived from an EMBL/GenBank/DDBJ whole genome shotgun (WGS) entry which is preliminary data.</text>
</comment>
<accession>A0A9P6UDV4</accession>
<evidence type="ECO:0000259" key="4">
    <source>
        <dbReference type="Pfam" id="PF20147"/>
    </source>
</evidence>
<dbReference type="InterPro" id="IPR045379">
    <property type="entry name" value="Crinkler_N"/>
</dbReference>
<gene>
    <name evidence="5" type="ORF">BGZ97_010496</name>
</gene>
<dbReference type="Proteomes" id="UP000823405">
    <property type="component" value="Unassembled WGS sequence"/>
</dbReference>
<evidence type="ECO:0000313" key="6">
    <source>
        <dbReference type="Proteomes" id="UP000823405"/>
    </source>
</evidence>
<evidence type="ECO:0000256" key="1">
    <source>
        <dbReference type="ARBA" id="ARBA00004340"/>
    </source>
</evidence>
<dbReference type="GO" id="GO:0005576">
    <property type="term" value="C:extracellular region"/>
    <property type="evidence" value="ECO:0007669"/>
    <property type="project" value="UniProtKB-SubCell"/>
</dbReference>
<dbReference type="AlphaFoldDB" id="A0A9P6UDV4"/>
<proteinExistence type="predicted"/>
<evidence type="ECO:0000256" key="2">
    <source>
        <dbReference type="ARBA" id="ARBA00004613"/>
    </source>
</evidence>
<evidence type="ECO:0000313" key="5">
    <source>
        <dbReference type="EMBL" id="KAG0274489.1"/>
    </source>
</evidence>
<protein>
    <recommendedName>
        <fullName evidence="4">Crinkler effector protein N-terminal domain-containing protein</fullName>
    </recommendedName>
</protein>
<reference evidence="5" key="1">
    <citation type="journal article" date="2020" name="Fungal Divers.">
        <title>Resolving the Mortierellaceae phylogeny through synthesis of multi-gene phylogenetics and phylogenomics.</title>
        <authorList>
            <person name="Vandepol N."/>
            <person name="Liber J."/>
            <person name="Desiro A."/>
            <person name="Na H."/>
            <person name="Kennedy M."/>
            <person name="Barry K."/>
            <person name="Grigoriev I.V."/>
            <person name="Miller A.N."/>
            <person name="O'Donnell K."/>
            <person name="Stajich J.E."/>
            <person name="Bonito G."/>
        </authorList>
    </citation>
    <scope>NUCLEOTIDE SEQUENCE</scope>
    <source>
        <strain evidence="5">NVP60</strain>
    </source>
</reference>
<feature type="domain" description="Crinkler effector protein N-terminal" evidence="4">
    <location>
        <begin position="6"/>
        <end position="65"/>
    </location>
</feature>
<sequence length="74" mass="8196">MTDNLLTLFCVVDGESTSFPAVIDPTKTVGELKDEIKTKKANAFSEIDADQLTLWKVEIPDDDDDEEIPILLNA</sequence>
<dbReference type="Pfam" id="PF20147">
    <property type="entry name" value="Crinkler"/>
    <property type="match status" value="1"/>
</dbReference>
<organism evidence="5 6">
    <name type="scientific">Linnemannia gamsii</name>
    <dbReference type="NCBI Taxonomy" id="64522"/>
    <lineage>
        <taxon>Eukaryota</taxon>
        <taxon>Fungi</taxon>
        <taxon>Fungi incertae sedis</taxon>
        <taxon>Mucoromycota</taxon>
        <taxon>Mortierellomycotina</taxon>
        <taxon>Mortierellomycetes</taxon>
        <taxon>Mortierellales</taxon>
        <taxon>Mortierellaceae</taxon>
        <taxon>Linnemannia</taxon>
    </lineage>
</organism>